<dbReference type="PANTHER" id="PTHR18934">
    <property type="entry name" value="ATP-DEPENDENT RNA HELICASE"/>
    <property type="match status" value="1"/>
</dbReference>
<protein>
    <submittedName>
        <fullName evidence="6">Pre-mRNA-splicing factor ATP-dependent RNA helicase PRP16</fullName>
    </submittedName>
</protein>
<name>A0A6A0A5C5_HAELA</name>
<feature type="non-terminal residue" evidence="6">
    <location>
        <position position="1"/>
    </location>
</feature>
<feature type="domain" description="Helicase ATP-binding" evidence="5">
    <location>
        <begin position="1"/>
        <end position="114"/>
    </location>
</feature>
<evidence type="ECO:0000256" key="2">
    <source>
        <dbReference type="ARBA" id="ARBA00022801"/>
    </source>
</evidence>
<evidence type="ECO:0000313" key="6">
    <source>
        <dbReference type="EMBL" id="GFH27696.1"/>
    </source>
</evidence>
<dbReference type="InterPro" id="IPR014001">
    <property type="entry name" value="Helicase_ATP-bd"/>
</dbReference>
<gene>
    <name evidence="6" type="ORF">HaLaN_26062</name>
</gene>
<dbReference type="PROSITE" id="PS51192">
    <property type="entry name" value="HELICASE_ATP_BIND_1"/>
    <property type="match status" value="1"/>
</dbReference>
<dbReference type="GO" id="GO:0016787">
    <property type="term" value="F:hydrolase activity"/>
    <property type="evidence" value="ECO:0007669"/>
    <property type="project" value="UniProtKB-KW"/>
</dbReference>
<keyword evidence="1" id="KW-0547">Nucleotide-binding</keyword>
<dbReference type="EMBL" id="BLLF01003581">
    <property type="protein sequence ID" value="GFH27696.1"/>
    <property type="molecule type" value="Genomic_DNA"/>
</dbReference>
<sequence length="115" mass="12789">MTDGVLLRETLTSGELDQYSVVVMDEAHERGLNTDVLFGILRKVVARRADFKLIYSVVVMDEAHERGLNTDVLFGILRKVVARRADFKLIVTSATLDSKKFADFFGAAPVFNIPG</sequence>
<keyword evidence="2" id="KW-0378">Hydrolase</keyword>
<dbReference type="SUPFAM" id="SSF52540">
    <property type="entry name" value="P-loop containing nucleoside triphosphate hydrolases"/>
    <property type="match status" value="2"/>
</dbReference>
<comment type="caution">
    <text evidence="6">The sequence shown here is derived from an EMBL/GenBank/DDBJ whole genome shotgun (WGS) entry which is preliminary data.</text>
</comment>
<dbReference type="InterPro" id="IPR027417">
    <property type="entry name" value="P-loop_NTPase"/>
</dbReference>
<dbReference type="GO" id="GO:0004386">
    <property type="term" value="F:helicase activity"/>
    <property type="evidence" value="ECO:0007669"/>
    <property type="project" value="UniProtKB-KW"/>
</dbReference>
<keyword evidence="4" id="KW-0067">ATP-binding</keyword>
<reference evidence="6 7" key="1">
    <citation type="submission" date="2020-02" db="EMBL/GenBank/DDBJ databases">
        <title>Draft genome sequence of Haematococcus lacustris strain NIES-144.</title>
        <authorList>
            <person name="Morimoto D."/>
            <person name="Nakagawa S."/>
            <person name="Yoshida T."/>
            <person name="Sawayama S."/>
        </authorList>
    </citation>
    <scope>NUCLEOTIDE SEQUENCE [LARGE SCALE GENOMIC DNA]</scope>
    <source>
        <strain evidence="6 7">NIES-144</strain>
    </source>
</reference>
<dbReference type="Proteomes" id="UP000485058">
    <property type="component" value="Unassembled WGS sequence"/>
</dbReference>
<dbReference type="AlphaFoldDB" id="A0A6A0A5C5"/>
<keyword evidence="3 6" id="KW-0347">Helicase</keyword>
<evidence type="ECO:0000256" key="3">
    <source>
        <dbReference type="ARBA" id="ARBA00022806"/>
    </source>
</evidence>
<keyword evidence="7" id="KW-1185">Reference proteome</keyword>
<organism evidence="6 7">
    <name type="scientific">Haematococcus lacustris</name>
    <name type="common">Green alga</name>
    <name type="synonym">Haematococcus pluvialis</name>
    <dbReference type="NCBI Taxonomy" id="44745"/>
    <lineage>
        <taxon>Eukaryota</taxon>
        <taxon>Viridiplantae</taxon>
        <taxon>Chlorophyta</taxon>
        <taxon>core chlorophytes</taxon>
        <taxon>Chlorophyceae</taxon>
        <taxon>CS clade</taxon>
        <taxon>Chlamydomonadales</taxon>
        <taxon>Haematococcaceae</taxon>
        <taxon>Haematococcus</taxon>
    </lineage>
</organism>
<feature type="non-terminal residue" evidence="6">
    <location>
        <position position="115"/>
    </location>
</feature>
<dbReference type="InterPro" id="IPR002464">
    <property type="entry name" value="DNA/RNA_helicase_DEAH_CS"/>
</dbReference>
<dbReference type="PANTHER" id="PTHR18934:SF91">
    <property type="entry name" value="PRE-MRNA-SPLICING FACTOR ATP-DEPENDENT RNA HELICASE PRP16"/>
    <property type="match status" value="1"/>
</dbReference>
<accession>A0A6A0A5C5</accession>
<evidence type="ECO:0000259" key="5">
    <source>
        <dbReference type="PROSITE" id="PS51192"/>
    </source>
</evidence>
<dbReference type="PROSITE" id="PS00690">
    <property type="entry name" value="DEAH_ATP_HELICASE"/>
    <property type="match status" value="2"/>
</dbReference>
<dbReference type="GO" id="GO:0003723">
    <property type="term" value="F:RNA binding"/>
    <property type="evidence" value="ECO:0007669"/>
    <property type="project" value="TreeGrafter"/>
</dbReference>
<proteinExistence type="predicted"/>
<dbReference type="GO" id="GO:0005524">
    <property type="term" value="F:ATP binding"/>
    <property type="evidence" value="ECO:0007669"/>
    <property type="project" value="UniProtKB-KW"/>
</dbReference>
<evidence type="ECO:0000256" key="1">
    <source>
        <dbReference type="ARBA" id="ARBA00022741"/>
    </source>
</evidence>
<dbReference type="Gene3D" id="3.40.50.300">
    <property type="entry name" value="P-loop containing nucleotide triphosphate hydrolases"/>
    <property type="match status" value="2"/>
</dbReference>
<evidence type="ECO:0000313" key="7">
    <source>
        <dbReference type="Proteomes" id="UP000485058"/>
    </source>
</evidence>
<evidence type="ECO:0000256" key="4">
    <source>
        <dbReference type="ARBA" id="ARBA00022840"/>
    </source>
</evidence>